<gene>
    <name evidence="3" type="ORF">CK240_17860</name>
</gene>
<keyword evidence="4" id="KW-1185">Reference proteome</keyword>
<evidence type="ECO:0000259" key="2">
    <source>
        <dbReference type="Pfam" id="PF05065"/>
    </source>
</evidence>
<organism evidence="3 4">
    <name type="scientific">Paracoccus salipaludis</name>
    <dbReference type="NCBI Taxonomy" id="2032623"/>
    <lineage>
        <taxon>Bacteria</taxon>
        <taxon>Pseudomonadati</taxon>
        <taxon>Pseudomonadota</taxon>
        <taxon>Alphaproteobacteria</taxon>
        <taxon>Rhodobacterales</taxon>
        <taxon>Paracoccaceae</taxon>
        <taxon>Paracoccus</taxon>
    </lineage>
</organism>
<dbReference type="Pfam" id="PF05065">
    <property type="entry name" value="Phage_capsid"/>
    <property type="match status" value="1"/>
</dbReference>
<dbReference type="EMBL" id="NSJZ01000129">
    <property type="protein sequence ID" value="PAU91622.1"/>
    <property type="molecule type" value="Genomic_DNA"/>
</dbReference>
<dbReference type="InterPro" id="IPR054612">
    <property type="entry name" value="Phage_capsid-like_C"/>
</dbReference>
<evidence type="ECO:0000256" key="1">
    <source>
        <dbReference type="ARBA" id="ARBA00004328"/>
    </source>
</evidence>
<reference evidence="3 4" key="1">
    <citation type="submission" date="2017-09" db="EMBL/GenBank/DDBJ databases">
        <title>Paracoccus alkalisoli sp. nov., isolated from saline alkaline soil.</title>
        <authorList>
            <person name="Dong X."/>
            <person name="Zhang G."/>
        </authorList>
    </citation>
    <scope>NUCLEOTIDE SEQUENCE [LARGE SCALE GENOMIC DNA]</scope>
    <source>
        <strain evidence="3 4">WN007</strain>
    </source>
</reference>
<feature type="domain" description="Phage capsid-like C-terminal" evidence="2">
    <location>
        <begin position="15"/>
        <end position="148"/>
    </location>
</feature>
<dbReference type="SUPFAM" id="SSF56563">
    <property type="entry name" value="Major capsid protein gp5"/>
    <property type="match status" value="1"/>
</dbReference>
<comment type="subcellular location">
    <subcellularLocation>
        <location evidence="1">Virion</location>
    </subcellularLocation>
</comment>
<comment type="caution">
    <text evidence="3">The sequence shown here is derived from an EMBL/GenBank/DDBJ whole genome shotgun (WGS) entry which is preliminary data.</text>
</comment>
<dbReference type="InterPro" id="IPR024455">
    <property type="entry name" value="Phage_capsid"/>
</dbReference>
<evidence type="ECO:0000313" key="4">
    <source>
        <dbReference type="Proteomes" id="UP000218023"/>
    </source>
</evidence>
<dbReference type="Gene3D" id="3.30.2400.10">
    <property type="entry name" value="Major capsid protein gp5"/>
    <property type="match status" value="1"/>
</dbReference>
<dbReference type="Proteomes" id="UP000218023">
    <property type="component" value="Unassembled WGS sequence"/>
</dbReference>
<feature type="non-terminal residue" evidence="3">
    <location>
        <position position="176"/>
    </location>
</feature>
<dbReference type="NCBIfam" id="TIGR01554">
    <property type="entry name" value="major_cap_HK97"/>
    <property type="match status" value="1"/>
</dbReference>
<protein>
    <submittedName>
        <fullName evidence="3">Phage major capsid protein</fullName>
    </submittedName>
</protein>
<name>A0A2A2G419_9RHOB</name>
<accession>A0A2A2G419</accession>
<proteinExistence type="predicted"/>
<evidence type="ECO:0000313" key="3">
    <source>
        <dbReference type="EMBL" id="PAU91622.1"/>
    </source>
</evidence>
<sequence>MLTTGAAAPLYPTQHRADLYIDMLRDALVIGRLGATVLDNLVGDQDIPKQTGSATAQWVAEDQPLTETDLTFDDVTLSPHTVGALTSYSRRTLINAVPGIEDIVRRDLAYVIAAAIDKAALIGDGTGNTPVGVVNAEGVHNLTLATPSRAEALAMPMAVLSANAAFGNLGWALSPA</sequence>
<dbReference type="AlphaFoldDB" id="A0A2A2G419"/>